<protein>
    <submittedName>
        <fullName evidence="1">Uncharacterized protein</fullName>
    </submittedName>
</protein>
<comment type="caution">
    <text evidence="1">The sequence shown here is derived from an EMBL/GenBank/DDBJ whole genome shotgun (WGS) entry which is preliminary data.</text>
</comment>
<proteinExistence type="predicted"/>
<dbReference type="EMBL" id="BARV01030236">
    <property type="protein sequence ID" value="GAI39033.1"/>
    <property type="molecule type" value="Genomic_DNA"/>
</dbReference>
<accession>X1N629</accession>
<organism evidence="1">
    <name type="scientific">marine sediment metagenome</name>
    <dbReference type="NCBI Taxonomy" id="412755"/>
    <lineage>
        <taxon>unclassified sequences</taxon>
        <taxon>metagenomes</taxon>
        <taxon>ecological metagenomes</taxon>
    </lineage>
</organism>
<feature type="non-terminal residue" evidence="1">
    <location>
        <position position="51"/>
    </location>
</feature>
<name>X1N629_9ZZZZ</name>
<sequence>MKESLGLVVPVYEGIGIDGPYLGDMVWNELEKETHFEYIPVEYIRFKDTSG</sequence>
<gene>
    <name evidence="1" type="ORF">S06H3_48057</name>
</gene>
<dbReference type="AlphaFoldDB" id="X1N629"/>
<evidence type="ECO:0000313" key="1">
    <source>
        <dbReference type="EMBL" id="GAI39033.1"/>
    </source>
</evidence>
<reference evidence="1" key="1">
    <citation type="journal article" date="2014" name="Front. Microbiol.">
        <title>High frequency of phylogenetically diverse reductive dehalogenase-homologous genes in deep subseafloor sedimentary metagenomes.</title>
        <authorList>
            <person name="Kawai M."/>
            <person name="Futagami T."/>
            <person name="Toyoda A."/>
            <person name="Takaki Y."/>
            <person name="Nishi S."/>
            <person name="Hori S."/>
            <person name="Arai W."/>
            <person name="Tsubouchi T."/>
            <person name="Morono Y."/>
            <person name="Uchiyama I."/>
            <person name="Ito T."/>
            <person name="Fujiyama A."/>
            <person name="Inagaki F."/>
            <person name="Takami H."/>
        </authorList>
    </citation>
    <scope>NUCLEOTIDE SEQUENCE</scope>
    <source>
        <strain evidence="1">Expedition CK06-06</strain>
    </source>
</reference>